<evidence type="ECO:0000313" key="2">
    <source>
        <dbReference type="Proteomes" id="UP000198851"/>
    </source>
</evidence>
<dbReference type="STRING" id="1280847.SAMN04488036_101224"/>
<keyword evidence="2" id="KW-1185">Reference proteome</keyword>
<dbReference type="AlphaFoldDB" id="A0A1I4A8L4"/>
<proteinExistence type="predicted"/>
<organism evidence="1 2">
    <name type="scientific">Shimia haliotis</name>
    <dbReference type="NCBI Taxonomy" id="1280847"/>
    <lineage>
        <taxon>Bacteria</taxon>
        <taxon>Pseudomonadati</taxon>
        <taxon>Pseudomonadota</taxon>
        <taxon>Alphaproteobacteria</taxon>
        <taxon>Rhodobacterales</taxon>
        <taxon>Roseobacteraceae</taxon>
    </lineage>
</organism>
<accession>A0A1I4A8L4</accession>
<evidence type="ECO:0000313" key="1">
    <source>
        <dbReference type="EMBL" id="SFK52748.1"/>
    </source>
</evidence>
<protein>
    <submittedName>
        <fullName evidence="1">Flp pilus assembly protein TadG</fullName>
    </submittedName>
</protein>
<sequence length="178" mass="19891">MITRMTSLFRRFRKQDEGHVSTEFAIMVPLLLVSLVSAVELGVMTLRYSMLERSLDIVVRDIRLSTGYTPDHDELVTRICDTAAMIPSCEQNLMLEMVTLDPRNWSGIPQNTVCTDQSEEVEPVTSFVTGQENQLMILRACAKVTPLFPTTGLGAQFETDAAGDFALVVMNAFVQEPR</sequence>
<reference evidence="2" key="1">
    <citation type="submission" date="2016-10" db="EMBL/GenBank/DDBJ databases">
        <authorList>
            <person name="Varghese N."/>
            <person name="Submissions S."/>
        </authorList>
    </citation>
    <scope>NUCLEOTIDE SEQUENCE [LARGE SCALE GENOMIC DNA]</scope>
    <source>
        <strain evidence="2">DSM 28453</strain>
    </source>
</reference>
<dbReference type="EMBL" id="FOSZ01000001">
    <property type="protein sequence ID" value="SFK52748.1"/>
    <property type="molecule type" value="Genomic_DNA"/>
</dbReference>
<name>A0A1I4A8L4_9RHOB</name>
<dbReference type="Proteomes" id="UP000198851">
    <property type="component" value="Unassembled WGS sequence"/>
</dbReference>
<dbReference type="RefSeq" id="WP_093319224.1">
    <property type="nucleotide sequence ID" value="NZ_FOSZ01000001.1"/>
</dbReference>
<gene>
    <name evidence="1" type="ORF">SAMN04488036_101224</name>
</gene>
<dbReference type="OrthoDB" id="7907064at2"/>